<evidence type="ECO:0000259" key="2">
    <source>
        <dbReference type="Pfam" id="PF00534"/>
    </source>
</evidence>
<dbReference type="EMBL" id="LAZR01026839">
    <property type="protein sequence ID" value="KKL67500.1"/>
    <property type="molecule type" value="Genomic_DNA"/>
</dbReference>
<organism evidence="3">
    <name type="scientific">marine sediment metagenome</name>
    <dbReference type="NCBI Taxonomy" id="412755"/>
    <lineage>
        <taxon>unclassified sequences</taxon>
        <taxon>metagenomes</taxon>
        <taxon>ecological metagenomes</taxon>
    </lineage>
</organism>
<dbReference type="InterPro" id="IPR001296">
    <property type="entry name" value="Glyco_trans_1"/>
</dbReference>
<gene>
    <name evidence="3" type="ORF">LCGC14_2134370</name>
</gene>
<feature type="domain" description="Glycosyl transferase family 1" evidence="2">
    <location>
        <begin position="127"/>
        <end position="272"/>
    </location>
</feature>
<dbReference type="Pfam" id="PF00534">
    <property type="entry name" value="Glycos_transf_1"/>
    <property type="match status" value="1"/>
</dbReference>
<sequence>MKIYIPNNSNTTIGGGFTFQRNFIKGIKGKAEFVNNWKECDIVFVFGITTMDKKEVHGAVKAGKKLVLRVDNIPRRSRNKRQSPAERLREFGLLADQVIYQSKWAEGYAGYFAGQGIVIMNGVDTEIFNGIGRQSDGLTYLYVNYNDNPNKRFDEALYWFDMHWRKDNDSHLIVAGNAPRIYLDHPEYNWDLPTDGEVEYVGVQNTPEEMARLYKKCDMLLYPSFAEACPNVVAEAMACGCFPIHLNDLGGALEIKYKHYKEPYTIEQMADEYLKVFEELLAG</sequence>
<protein>
    <recommendedName>
        <fullName evidence="2">Glycosyl transferase family 1 domain-containing protein</fullName>
    </recommendedName>
</protein>
<dbReference type="SUPFAM" id="SSF53756">
    <property type="entry name" value="UDP-Glycosyltransferase/glycogen phosphorylase"/>
    <property type="match status" value="1"/>
</dbReference>
<name>A0A0F9GDG5_9ZZZZ</name>
<dbReference type="PANTHER" id="PTHR46401">
    <property type="entry name" value="GLYCOSYLTRANSFERASE WBBK-RELATED"/>
    <property type="match status" value="1"/>
</dbReference>
<evidence type="ECO:0000313" key="3">
    <source>
        <dbReference type="EMBL" id="KKL67500.1"/>
    </source>
</evidence>
<dbReference type="AlphaFoldDB" id="A0A0F9GDG5"/>
<keyword evidence="1" id="KW-0808">Transferase</keyword>
<evidence type="ECO:0000256" key="1">
    <source>
        <dbReference type="ARBA" id="ARBA00022679"/>
    </source>
</evidence>
<comment type="caution">
    <text evidence="3">The sequence shown here is derived from an EMBL/GenBank/DDBJ whole genome shotgun (WGS) entry which is preliminary data.</text>
</comment>
<dbReference type="GO" id="GO:0016757">
    <property type="term" value="F:glycosyltransferase activity"/>
    <property type="evidence" value="ECO:0007669"/>
    <property type="project" value="InterPro"/>
</dbReference>
<dbReference type="CDD" id="cd03801">
    <property type="entry name" value="GT4_PimA-like"/>
    <property type="match status" value="1"/>
</dbReference>
<dbReference type="PANTHER" id="PTHR46401:SF2">
    <property type="entry name" value="GLYCOSYLTRANSFERASE WBBK-RELATED"/>
    <property type="match status" value="1"/>
</dbReference>
<reference evidence="3" key="1">
    <citation type="journal article" date="2015" name="Nature">
        <title>Complex archaea that bridge the gap between prokaryotes and eukaryotes.</title>
        <authorList>
            <person name="Spang A."/>
            <person name="Saw J.H."/>
            <person name="Jorgensen S.L."/>
            <person name="Zaremba-Niedzwiedzka K."/>
            <person name="Martijn J."/>
            <person name="Lind A.E."/>
            <person name="van Eijk R."/>
            <person name="Schleper C."/>
            <person name="Guy L."/>
            <person name="Ettema T.J."/>
        </authorList>
    </citation>
    <scope>NUCLEOTIDE SEQUENCE</scope>
</reference>
<dbReference type="GO" id="GO:0009103">
    <property type="term" value="P:lipopolysaccharide biosynthetic process"/>
    <property type="evidence" value="ECO:0007669"/>
    <property type="project" value="TreeGrafter"/>
</dbReference>
<proteinExistence type="predicted"/>
<accession>A0A0F9GDG5</accession>
<dbReference type="Gene3D" id="3.40.50.2000">
    <property type="entry name" value="Glycogen Phosphorylase B"/>
    <property type="match status" value="1"/>
</dbReference>